<dbReference type="InterPro" id="IPR032675">
    <property type="entry name" value="LRR_dom_sf"/>
</dbReference>
<sequence length="835" mass="91871">MTWLGKLIPFNPCCGTNLSHVHEGDARPEAAMPGWRHHPDPQSGFADQVNRWETAGPRDARQHPVRAPAARMLRACRRDRATGLTIPAGHADELPMRLVCRLTHLEELRVSGLSLAVPPEIDRLANLHTLSLRRAGLREVPPQLFSLRRLRQLDLSGNAIRLMPRELGQLASLEELDLSGNPIAALPRETGWLDNLGQLNVANTALSALPQEINWLPRLRSIDARGSDITRLPAQVDRLSRLRKLSLASENLTAVPPPVAALTGLRSLSLESAIAAVPAWLYALPSLDTLVLAGRFAAMPDGIQALSRLRHLEIRAPIARLPGGVPRLGELECLVVRNGMLETVPPELGSLSSLGRIVLTGNRLSSLPAELAGLPRLRLLDIRDNPIRVVPREILEHGALAHDDGLSAAVQFHGMRPHDSSLARALLPPARRTAFAMGQDGRPIESADCFYEWLDRVASLSVMREPGAANGALSMRLADLVQSLAAGPPSLRATCFELARDASSSCDDNVTDCINDMSVLVFNERFNPAGKTPAEMMKLARCHLALQEVDAAAVRWLASHPRHHDPLEVKMAFRTRLRAAFDLPLPAREMQFERYANVGDQDLRRAEVLVRQRLADADALRSYLATWAPFQRYVEMRCQPEADRLTRHYQQRAQQFEEDSANNATSARYREKYDNIMGQWERALSTLIGRTRKDLLAELDRQQAFSTLQTMASSSRPRDAAVSGPAPFSAVSERPRLPSAFRIGSSGPGPAGARGARLHRPPPIHLEDWPAPAIVYVEDRTPGRPLASTLPSFLNQAHRLAGSHFRVVDDMDMPAREPGPAITRNAQDPGALPSS</sequence>
<comment type="similarity">
    <text evidence="3">Belongs to the LRR-containing bacterial E3 ligase family.</text>
</comment>
<dbReference type="RefSeq" id="WP_163968437.1">
    <property type="nucleotide sequence ID" value="NZ_JAAIVB010000080.1"/>
</dbReference>
<dbReference type="Gene3D" id="1.20.58.360">
    <property type="entry name" value="Shigella T3SS effector IpaH defines"/>
    <property type="match status" value="1"/>
</dbReference>
<dbReference type="InterPro" id="IPR029487">
    <property type="entry name" value="NEL_dom"/>
</dbReference>
<dbReference type="SUPFAM" id="SSF52058">
    <property type="entry name" value="L domain-like"/>
    <property type="match status" value="1"/>
</dbReference>
<proteinExistence type="inferred from homology"/>
<keyword evidence="3" id="KW-0832">Ubl conjugation</keyword>
<keyword evidence="3" id="KW-0833">Ubl conjugation pathway</keyword>
<evidence type="ECO:0000256" key="1">
    <source>
        <dbReference type="ARBA" id="ARBA00022614"/>
    </source>
</evidence>
<evidence type="ECO:0000256" key="4">
    <source>
        <dbReference type="SAM" id="MobiDB-lite"/>
    </source>
</evidence>
<comment type="caution">
    <text evidence="6">The sequence shown here is derived from an EMBL/GenBank/DDBJ whole genome shotgun (WGS) entry which is preliminary data.</text>
</comment>
<organism evidence="6 7">
    <name type="scientific">Noviherbaspirillum galbum</name>
    <dbReference type="NCBI Taxonomy" id="2709383"/>
    <lineage>
        <taxon>Bacteria</taxon>
        <taxon>Pseudomonadati</taxon>
        <taxon>Pseudomonadota</taxon>
        <taxon>Betaproteobacteria</taxon>
        <taxon>Burkholderiales</taxon>
        <taxon>Oxalobacteraceae</taxon>
        <taxon>Noviherbaspirillum</taxon>
    </lineage>
</organism>
<dbReference type="SMART" id="SM00369">
    <property type="entry name" value="LRR_TYP"/>
    <property type="match status" value="6"/>
</dbReference>
<dbReference type="GO" id="GO:0005737">
    <property type="term" value="C:cytoplasm"/>
    <property type="evidence" value="ECO:0007669"/>
    <property type="project" value="TreeGrafter"/>
</dbReference>
<dbReference type="AlphaFoldDB" id="A0A6B3SVH6"/>
<keyword evidence="3" id="KW-0964">Secreted</keyword>
<dbReference type="PANTHER" id="PTHR48051">
    <property type="match status" value="1"/>
</dbReference>
<feature type="active site" description="Glycyl thioester intermediate" evidence="3">
    <location>
        <position position="506"/>
    </location>
</feature>
<accession>A0A6B3SVH6</accession>
<evidence type="ECO:0000256" key="2">
    <source>
        <dbReference type="ARBA" id="ARBA00022737"/>
    </source>
</evidence>
<gene>
    <name evidence="6" type="ORF">G3574_25760</name>
</gene>
<dbReference type="PANTHER" id="PTHR48051:SF1">
    <property type="entry name" value="RAS SUPPRESSOR PROTEIN 1"/>
    <property type="match status" value="1"/>
</dbReference>
<feature type="region of interest" description="Disordered" evidence="4">
    <location>
        <begin position="709"/>
        <end position="735"/>
    </location>
</feature>
<dbReference type="GO" id="GO:0004842">
    <property type="term" value="F:ubiquitin-protein transferase activity"/>
    <property type="evidence" value="ECO:0007669"/>
    <property type="project" value="UniProtKB-UniRule"/>
</dbReference>
<dbReference type="Gene3D" id="3.80.10.10">
    <property type="entry name" value="Ribonuclease Inhibitor"/>
    <property type="match status" value="1"/>
</dbReference>
<dbReference type="InterPro" id="IPR003591">
    <property type="entry name" value="Leu-rich_rpt_typical-subtyp"/>
</dbReference>
<name>A0A6B3SVH6_9BURK</name>
<dbReference type="GO" id="GO:0005576">
    <property type="term" value="C:extracellular region"/>
    <property type="evidence" value="ECO:0007669"/>
    <property type="project" value="UniProtKB-UniRule"/>
</dbReference>
<keyword evidence="7" id="KW-1185">Reference proteome</keyword>
<dbReference type="Pfam" id="PF14496">
    <property type="entry name" value="NEL"/>
    <property type="match status" value="1"/>
</dbReference>
<feature type="domain" description="NEL" evidence="5">
    <location>
        <begin position="413"/>
        <end position="711"/>
    </location>
</feature>
<keyword evidence="2" id="KW-0677">Repeat</keyword>
<dbReference type="Pfam" id="PF13855">
    <property type="entry name" value="LRR_8"/>
    <property type="match status" value="2"/>
</dbReference>
<comment type="PTM">
    <text evidence="3">Ubiquitinated in the presence of host E1 ubiquitin-activating enzyme, E2 ubiquitin-conjugating enzyme and ubiquitin.</text>
</comment>
<feature type="region of interest" description="Disordered" evidence="4">
    <location>
        <begin position="811"/>
        <end position="835"/>
    </location>
</feature>
<evidence type="ECO:0000313" key="7">
    <source>
        <dbReference type="Proteomes" id="UP000482155"/>
    </source>
</evidence>
<dbReference type="InterPro" id="IPR050216">
    <property type="entry name" value="LRR_domain-containing"/>
</dbReference>
<evidence type="ECO:0000313" key="6">
    <source>
        <dbReference type="EMBL" id="NEX64501.1"/>
    </source>
</evidence>
<evidence type="ECO:0000256" key="3">
    <source>
        <dbReference type="PROSITE-ProRule" id="PRU01398"/>
    </source>
</evidence>
<protein>
    <recommendedName>
        <fullName evidence="5">NEL domain-containing protein</fullName>
    </recommendedName>
</protein>
<dbReference type="Proteomes" id="UP000482155">
    <property type="component" value="Unassembled WGS sequence"/>
</dbReference>
<keyword evidence="1" id="KW-0433">Leucine-rich repeat</keyword>
<dbReference type="InterPro" id="IPR001611">
    <property type="entry name" value="Leu-rich_rpt"/>
</dbReference>
<evidence type="ECO:0000259" key="5">
    <source>
        <dbReference type="PROSITE" id="PS52053"/>
    </source>
</evidence>
<dbReference type="EMBL" id="JAAIVB010000080">
    <property type="protein sequence ID" value="NEX64501.1"/>
    <property type="molecule type" value="Genomic_DNA"/>
</dbReference>
<dbReference type="PROSITE" id="PS52053">
    <property type="entry name" value="NEL"/>
    <property type="match status" value="1"/>
</dbReference>
<reference evidence="6 7" key="1">
    <citation type="submission" date="2020-02" db="EMBL/GenBank/DDBJ databases">
        <authorList>
            <person name="Kim M.K."/>
        </authorList>
    </citation>
    <scope>NUCLEOTIDE SEQUENCE [LARGE SCALE GENOMIC DNA]</scope>
    <source>
        <strain evidence="6 7">17J57-3</strain>
    </source>
</reference>
<dbReference type="GO" id="GO:0016567">
    <property type="term" value="P:protein ubiquitination"/>
    <property type="evidence" value="ECO:0007669"/>
    <property type="project" value="InterPro"/>
</dbReference>
<keyword evidence="3" id="KW-1035">Host cytoplasm</keyword>
<dbReference type="PROSITE" id="PS51450">
    <property type="entry name" value="LRR"/>
    <property type="match status" value="1"/>
</dbReference>
<keyword evidence="3" id="KW-0808">Transferase</keyword>